<dbReference type="SMART" id="SM00822">
    <property type="entry name" value="PKS_KR"/>
    <property type="match status" value="1"/>
</dbReference>
<dbReference type="InterPro" id="IPR009081">
    <property type="entry name" value="PP-bd_ACP"/>
</dbReference>
<evidence type="ECO:0000313" key="7">
    <source>
        <dbReference type="Proteomes" id="UP001207654"/>
    </source>
</evidence>
<dbReference type="Pfam" id="PF00501">
    <property type="entry name" value="AMP-binding"/>
    <property type="match status" value="1"/>
</dbReference>
<dbReference type="InterPro" id="IPR020806">
    <property type="entry name" value="PKS_PP-bd"/>
</dbReference>
<dbReference type="RefSeq" id="WP_267534449.1">
    <property type="nucleotide sequence ID" value="NZ_JAPNKA010000001.1"/>
</dbReference>
<evidence type="ECO:0000259" key="5">
    <source>
        <dbReference type="PROSITE" id="PS50075"/>
    </source>
</evidence>
<dbReference type="InterPro" id="IPR057326">
    <property type="entry name" value="KR_dom"/>
</dbReference>
<dbReference type="InterPro" id="IPR020845">
    <property type="entry name" value="AMP-binding_CS"/>
</dbReference>
<dbReference type="Gene3D" id="1.10.1200.10">
    <property type="entry name" value="ACP-like"/>
    <property type="match status" value="1"/>
</dbReference>
<keyword evidence="2" id="KW-0596">Phosphopantetheine</keyword>
<keyword evidence="7" id="KW-1185">Reference proteome</keyword>
<dbReference type="CDD" id="cd08953">
    <property type="entry name" value="KR_2_SDR_x"/>
    <property type="match status" value="1"/>
</dbReference>
<gene>
    <name evidence="6" type="ORF">OV287_13585</name>
</gene>
<organism evidence="6 7">
    <name type="scientific">Archangium lansingense</name>
    <dbReference type="NCBI Taxonomy" id="2995310"/>
    <lineage>
        <taxon>Bacteria</taxon>
        <taxon>Pseudomonadati</taxon>
        <taxon>Myxococcota</taxon>
        <taxon>Myxococcia</taxon>
        <taxon>Myxococcales</taxon>
        <taxon>Cystobacterineae</taxon>
        <taxon>Archangiaceae</taxon>
        <taxon>Archangium</taxon>
    </lineage>
</organism>
<feature type="domain" description="Carrier" evidence="5">
    <location>
        <begin position="1214"/>
        <end position="1289"/>
    </location>
</feature>
<evidence type="ECO:0000256" key="3">
    <source>
        <dbReference type="ARBA" id="ARBA00022553"/>
    </source>
</evidence>
<dbReference type="Gene3D" id="3.30.300.30">
    <property type="match status" value="2"/>
</dbReference>
<dbReference type="InterPro" id="IPR036291">
    <property type="entry name" value="NAD(P)-bd_dom_sf"/>
</dbReference>
<dbReference type="SUPFAM" id="SSF51735">
    <property type="entry name" value="NAD(P)-binding Rossmann-fold domains"/>
    <property type="match status" value="2"/>
</dbReference>
<dbReference type="PANTHER" id="PTHR22754:SF32">
    <property type="entry name" value="DISCO-INTERACTING PROTEIN 2"/>
    <property type="match status" value="1"/>
</dbReference>
<evidence type="ECO:0000256" key="1">
    <source>
        <dbReference type="ARBA" id="ARBA00006432"/>
    </source>
</evidence>
<dbReference type="InterPro" id="IPR045851">
    <property type="entry name" value="AMP-bd_C_sf"/>
</dbReference>
<dbReference type="PROSITE" id="PS50075">
    <property type="entry name" value="CARRIER"/>
    <property type="match status" value="1"/>
</dbReference>
<dbReference type="SUPFAM" id="SSF56801">
    <property type="entry name" value="Acetyl-CoA synthetase-like"/>
    <property type="match status" value="1"/>
</dbReference>
<dbReference type="PANTHER" id="PTHR22754">
    <property type="entry name" value="DISCO-INTERACTING PROTEIN 2 DIP2 -RELATED"/>
    <property type="match status" value="1"/>
</dbReference>
<dbReference type="Proteomes" id="UP001207654">
    <property type="component" value="Unassembled WGS sequence"/>
</dbReference>
<feature type="region of interest" description="Disordered" evidence="4">
    <location>
        <begin position="127"/>
        <end position="173"/>
    </location>
</feature>
<dbReference type="Pfam" id="PF00550">
    <property type="entry name" value="PP-binding"/>
    <property type="match status" value="1"/>
</dbReference>
<evidence type="ECO:0000313" key="6">
    <source>
        <dbReference type="EMBL" id="MCY1075518.1"/>
    </source>
</evidence>
<evidence type="ECO:0000256" key="4">
    <source>
        <dbReference type="SAM" id="MobiDB-lite"/>
    </source>
</evidence>
<proteinExistence type="inferred from homology"/>
<reference evidence="6 7" key="1">
    <citation type="submission" date="2022-11" db="EMBL/GenBank/DDBJ databases">
        <title>Minimal conservation of predation-associated metabolite biosynthetic gene clusters underscores biosynthetic potential of Myxococcota including descriptions for ten novel species: Archangium lansinium sp. nov., Myxococcus landrumus sp. nov., Nannocystis bai.</title>
        <authorList>
            <person name="Ahearne A."/>
            <person name="Stevens C."/>
            <person name="Phillips K."/>
        </authorList>
    </citation>
    <scope>NUCLEOTIDE SEQUENCE [LARGE SCALE GENOMIC DNA]</scope>
    <source>
        <strain evidence="6 7">MIWBW</strain>
    </source>
</reference>
<dbReference type="InterPro" id="IPR000873">
    <property type="entry name" value="AMP-dep_synth/lig_dom"/>
</dbReference>
<dbReference type="SMART" id="SM00823">
    <property type="entry name" value="PKS_PP"/>
    <property type="match status" value="1"/>
</dbReference>
<sequence length="1314" mass="139792">MAPRMMPASEIEQLLLTDSRVQDVCVMGVGKEAVAWVVPRRVTRADALEAFLRERLGEASPCVALIDSLPVLESGEPDGEALSRLSPATSSRLQELEARLHEAGHEAVALAGPAPASERFEPFDELFPESLRPGTGGESPLPAARAGSRAAGVETGQPSLLVGEPRRPPPGAPDDLGALLRHVSERHPDRTVTFIDVEGRRETLRFADLWQEALRLVGGLRVLGVKPGERVMFVLDRPGDFVRAFWGCTLGGVVPVPMAWPSSFERSHAGVARILSVSERLGGPLVLTGAQAVQALESLGLRAVAFSALDRSTAGQPVAHTPASPAVLSFTSGSTGRPKGVLLTHDNLLAMCDAMRAGGWYTEEDLGVSWMPLDHVAGLAYPHLTSLRMATSHVLVARDYVLGDVLRWMDLLSEFGGTMSWAPNFAYGLVVDRLSRGERRAWNLSRVRVLGCGGEPIIADTVRRFTSLLAGEGLRQDAVCPAWGMAETSSYHTMTRGVRTPEGEGCVLLGPPPAGSMLRIVDDQDSVVPQGRVGHLQVRGAVVLTGYLEDAEVNARSFTPDGWLRTGDLAIVHDGQMALTGRQKEVLIINGNNVYPQDIEAVVEQVPGVLPSFSVACPTRVGGAQTDELLVGFVSTPDAPPLGVLLRSIREHVGRTLGLQVNHLVPLARHQLPKTELGKRGRTEVRRRFEAGELAAERLEAERYLGGPATLPRCLAVPRWVPRVRRPSETPAASGPLLVLASAGFTGALRANAAGRQVLQVEPGSSEALTRALESLAAQGQHPGDVVYAVGPAADARRLERSTLEEAIAPLLRLVQALARPAAAAPVRLWAVVLSPEGALSAASVHLMVPGLLWSAMAEVSGLEAHVLWVPPGEDAAARCVAGELSGPRVAREVSWHDGQRWERAHVPWVPSPLQSPRRLRREGFYVVTGALGGVGQAWARYLRRSLGARLLLVGRRQRDAIAEALERELGTAEYVPVDLTDSVALQRVLREAESRHGRTLDGAFHFAGTLEARPLESQTAETLVRDAAAHVLGAVALADAFRERPHAPLVFASSLMGTLGAGLHASYCAATGFIDRFAQALAAGGRSAVAVSLSSIRGTGLARDLKASPPGYRMLEPSQALAALLLAVESDNSQVLVGVEGSALPWRLAGLGAGVPLERAHLFVAPRADGQPPADGLRGNAVLHPVSSFPRSSDGTVDRQALAAEAFGGAADSPLGPFEQVVADAFREVLGVESVGAGSDFFSLGGSSLQATRVMARVNERTGLRLREVAVFSHPSVSELAAYLRQSVDPQQLDVSHLSDEQVALLLHALHSS</sequence>
<dbReference type="PROSITE" id="PS00455">
    <property type="entry name" value="AMP_BINDING"/>
    <property type="match status" value="1"/>
</dbReference>
<keyword evidence="3" id="KW-0597">Phosphoprotein</keyword>
<dbReference type="Gene3D" id="3.40.50.720">
    <property type="entry name" value="NAD(P)-binding Rossmann-like Domain"/>
    <property type="match status" value="1"/>
</dbReference>
<comment type="similarity">
    <text evidence="1">Belongs to the ATP-dependent AMP-binding enzyme family.</text>
</comment>
<dbReference type="EMBL" id="JAPNKA010000001">
    <property type="protein sequence ID" value="MCY1075518.1"/>
    <property type="molecule type" value="Genomic_DNA"/>
</dbReference>
<dbReference type="Pfam" id="PF08659">
    <property type="entry name" value="KR"/>
    <property type="match status" value="1"/>
</dbReference>
<accession>A0ABT4A1M2</accession>
<dbReference type="InterPro" id="IPR013968">
    <property type="entry name" value="PKS_KR"/>
</dbReference>
<comment type="caution">
    <text evidence="6">The sequence shown here is derived from an EMBL/GenBank/DDBJ whole genome shotgun (WGS) entry which is preliminary data.</text>
</comment>
<dbReference type="InterPro" id="IPR036736">
    <property type="entry name" value="ACP-like_sf"/>
</dbReference>
<protein>
    <submittedName>
        <fullName evidence="6">SDR family NAD(P)-dependent oxidoreductase</fullName>
    </submittedName>
</protein>
<name>A0ABT4A1M2_9BACT</name>
<evidence type="ECO:0000256" key="2">
    <source>
        <dbReference type="ARBA" id="ARBA00022450"/>
    </source>
</evidence>
<dbReference type="InterPro" id="IPR042099">
    <property type="entry name" value="ANL_N_sf"/>
</dbReference>
<dbReference type="SUPFAM" id="SSF47336">
    <property type="entry name" value="ACP-like"/>
    <property type="match status" value="1"/>
</dbReference>
<dbReference type="Gene3D" id="3.40.50.12780">
    <property type="entry name" value="N-terminal domain of ligase-like"/>
    <property type="match status" value="1"/>
</dbReference>